<evidence type="ECO:0000313" key="8">
    <source>
        <dbReference type="EMBL" id="EDR01692.1"/>
    </source>
</evidence>
<dbReference type="STRING" id="486041.B0DUY7"/>
<dbReference type="GeneID" id="6083379"/>
<dbReference type="Proteomes" id="UP000001194">
    <property type="component" value="Unassembled WGS sequence"/>
</dbReference>
<dbReference type="GO" id="GO:0005524">
    <property type="term" value="F:ATP binding"/>
    <property type="evidence" value="ECO:0007669"/>
    <property type="project" value="UniProtKB-KW"/>
</dbReference>
<keyword evidence="1" id="KW-0547">Nucleotide-binding</keyword>
<dbReference type="PRINTS" id="PR00193">
    <property type="entry name" value="MYOSINHEAVY"/>
</dbReference>
<dbReference type="GO" id="GO:0005737">
    <property type="term" value="C:cytoplasm"/>
    <property type="evidence" value="ECO:0007669"/>
    <property type="project" value="TreeGrafter"/>
</dbReference>
<name>B0DUY7_LACBS</name>
<dbReference type="InParanoid" id="B0DUY7"/>
<evidence type="ECO:0000313" key="9">
    <source>
        <dbReference type="Proteomes" id="UP000001194"/>
    </source>
</evidence>
<evidence type="ECO:0000256" key="1">
    <source>
        <dbReference type="ARBA" id="ARBA00022741"/>
    </source>
</evidence>
<keyword evidence="4" id="KW-0505">Motor protein</keyword>
<dbReference type="Gene3D" id="3.40.850.10">
    <property type="entry name" value="Kinesin motor domain"/>
    <property type="match status" value="1"/>
</dbReference>
<dbReference type="GO" id="GO:0016459">
    <property type="term" value="C:myosin complex"/>
    <property type="evidence" value="ECO:0007669"/>
    <property type="project" value="UniProtKB-KW"/>
</dbReference>
<reference evidence="8 9" key="1">
    <citation type="journal article" date="2008" name="Nature">
        <title>The genome of Laccaria bicolor provides insights into mycorrhizal symbiosis.</title>
        <authorList>
            <person name="Martin F."/>
            <person name="Aerts A."/>
            <person name="Ahren D."/>
            <person name="Brun A."/>
            <person name="Danchin E.G.J."/>
            <person name="Duchaussoy F."/>
            <person name="Gibon J."/>
            <person name="Kohler A."/>
            <person name="Lindquist E."/>
            <person name="Pereda V."/>
            <person name="Salamov A."/>
            <person name="Shapiro H.J."/>
            <person name="Wuyts J."/>
            <person name="Blaudez D."/>
            <person name="Buee M."/>
            <person name="Brokstein P."/>
            <person name="Canbaeck B."/>
            <person name="Cohen D."/>
            <person name="Courty P.E."/>
            <person name="Coutinho P.M."/>
            <person name="Delaruelle C."/>
            <person name="Detter J.C."/>
            <person name="Deveau A."/>
            <person name="DiFazio S."/>
            <person name="Duplessis S."/>
            <person name="Fraissinet-Tachet L."/>
            <person name="Lucic E."/>
            <person name="Frey-Klett P."/>
            <person name="Fourrey C."/>
            <person name="Feussner I."/>
            <person name="Gay G."/>
            <person name="Grimwood J."/>
            <person name="Hoegger P.J."/>
            <person name="Jain P."/>
            <person name="Kilaru S."/>
            <person name="Labbe J."/>
            <person name="Lin Y.C."/>
            <person name="Legue V."/>
            <person name="Le Tacon F."/>
            <person name="Marmeisse R."/>
            <person name="Melayah D."/>
            <person name="Montanini B."/>
            <person name="Muratet M."/>
            <person name="Nehls U."/>
            <person name="Niculita-Hirzel H."/>
            <person name="Oudot-Le Secq M.P."/>
            <person name="Peter M."/>
            <person name="Quesneville H."/>
            <person name="Rajashekar B."/>
            <person name="Reich M."/>
            <person name="Rouhier N."/>
            <person name="Schmutz J."/>
            <person name="Yin T."/>
            <person name="Chalot M."/>
            <person name="Henrissat B."/>
            <person name="Kuees U."/>
            <person name="Lucas S."/>
            <person name="Van de Peer Y."/>
            <person name="Podila G.K."/>
            <person name="Polle A."/>
            <person name="Pukkila P.J."/>
            <person name="Richardson P.M."/>
            <person name="Rouze P."/>
            <person name="Sanders I.R."/>
            <person name="Stajich J.E."/>
            <person name="Tunlid A."/>
            <person name="Tuskan G."/>
            <person name="Grigoriev I.V."/>
        </authorList>
    </citation>
    <scope>NUCLEOTIDE SEQUENCE [LARGE SCALE GENOMIC DNA]</scope>
    <source>
        <strain evidence="9">S238N-H82 / ATCC MYA-4686</strain>
    </source>
</reference>
<dbReference type="EMBL" id="DS547137">
    <property type="protein sequence ID" value="EDR01692.1"/>
    <property type="molecule type" value="Genomic_DNA"/>
</dbReference>
<gene>
    <name evidence="8" type="ORF">LACBIDRAFT_310721</name>
</gene>
<proteinExistence type="inferred from homology"/>
<keyword evidence="9" id="KW-1185">Reference proteome</keyword>
<evidence type="ECO:0000259" key="7">
    <source>
        <dbReference type="PROSITE" id="PS51456"/>
    </source>
</evidence>
<keyword evidence="3 6" id="KW-0518">Myosin</keyword>
<dbReference type="HOGENOM" id="CLU_2027138_0_0_1"/>
<dbReference type="SUPFAM" id="SSF52540">
    <property type="entry name" value="P-loop containing nucleoside triphosphate hydrolases"/>
    <property type="match status" value="1"/>
</dbReference>
<dbReference type="GO" id="GO:0051015">
    <property type="term" value="F:actin filament binding"/>
    <property type="evidence" value="ECO:0007669"/>
    <property type="project" value="TreeGrafter"/>
</dbReference>
<dbReference type="PROSITE" id="PS51456">
    <property type="entry name" value="MYOSIN_MOTOR"/>
    <property type="match status" value="1"/>
</dbReference>
<protein>
    <submittedName>
        <fullName evidence="8">Predicted protein</fullName>
    </submittedName>
</protein>
<feature type="domain" description="Myosin motor" evidence="7">
    <location>
        <begin position="1"/>
        <end position="122"/>
    </location>
</feature>
<evidence type="ECO:0000256" key="4">
    <source>
        <dbReference type="ARBA" id="ARBA00023175"/>
    </source>
</evidence>
<comment type="similarity">
    <text evidence="6">Belongs to the TRAFAC class myosin-kinesin ATPase superfamily. Myosin family.</text>
</comment>
<dbReference type="InterPro" id="IPR036961">
    <property type="entry name" value="Kinesin_motor_dom_sf"/>
</dbReference>
<dbReference type="PANTHER" id="PTHR13140">
    <property type="entry name" value="MYOSIN"/>
    <property type="match status" value="1"/>
</dbReference>
<keyword evidence="2" id="KW-0067">ATP-binding</keyword>
<dbReference type="PANTHER" id="PTHR13140:SF550">
    <property type="entry name" value="MYOSIN-IIIB ISOFORM X1"/>
    <property type="match status" value="1"/>
</dbReference>
<dbReference type="AlphaFoldDB" id="B0DUY7"/>
<evidence type="ECO:0000256" key="3">
    <source>
        <dbReference type="ARBA" id="ARBA00023123"/>
    </source>
</evidence>
<dbReference type="RefSeq" id="XP_001887768.1">
    <property type="nucleotide sequence ID" value="XM_001887733.1"/>
</dbReference>
<sequence>MLYKYAADYRDSSEHKEKLPPHVFQIANNTYYHVRRTTQDQCILFSGETGSVTIKSLLELTVSNPGKKGSKLATQLPAAEFVLETFGNARTLFNPNASRFRKYTELQVPTTAQRCEDTRLLP</sequence>
<dbReference type="Pfam" id="PF00063">
    <property type="entry name" value="Myosin_head"/>
    <property type="match status" value="1"/>
</dbReference>
<dbReference type="OrthoDB" id="3038356at2759"/>
<evidence type="ECO:0000256" key="5">
    <source>
        <dbReference type="ARBA" id="ARBA00023203"/>
    </source>
</evidence>
<dbReference type="InterPro" id="IPR001609">
    <property type="entry name" value="Myosin_head_motor_dom-like"/>
</dbReference>
<evidence type="ECO:0000256" key="6">
    <source>
        <dbReference type="PROSITE-ProRule" id="PRU00782"/>
    </source>
</evidence>
<dbReference type="KEGG" id="lbc:LACBIDRAFT_310721"/>
<accession>B0DUY7</accession>
<organism evidence="9">
    <name type="scientific">Laccaria bicolor (strain S238N-H82 / ATCC MYA-4686)</name>
    <name type="common">Bicoloured deceiver</name>
    <name type="synonym">Laccaria laccata var. bicolor</name>
    <dbReference type="NCBI Taxonomy" id="486041"/>
    <lineage>
        <taxon>Eukaryota</taxon>
        <taxon>Fungi</taxon>
        <taxon>Dikarya</taxon>
        <taxon>Basidiomycota</taxon>
        <taxon>Agaricomycotina</taxon>
        <taxon>Agaricomycetes</taxon>
        <taxon>Agaricomycetidae</taxon>
        <taxon>Agaricales</taxon>
        <taxon>Agaricineae</taxon>
        <taxon>Hydnangiaceae</taxon>
        <taxon>Laccaria</taxon>
    </lineage>
</organism>
<dbReference type="InterPro" id="IPR027417">
    <property type="entry name" value="P-loop_NTPase"/>
</dbReference>
<keyword evidence="5 6" id="KW-0009">Actin-binding</keyword>
<comment type="caution">
    <text evidence="6">Lacks conserved residue(s) required for the propagation of feature annotation.</text>
</comment>
<dbReference type="GO" id="GO:0007015">
    <property type="term" value="P:actin filament organization"/>
    <property type="evidence" value="ECO:0007669"/>
    <property type="project" value="TreeGrafter"/>
</dbReference>
<dbReference type="GO" id="GO:0000146">
    <property type="term" value="F:microfilament motor activity"/>
    <property type="evidence" value="ECO:0007669"/>
    <property type="project" value="TreeGrafter"/>
</dbReference>
<evidence type="ECO:0000256" key="2">
    <source>
        <dbReference type="ARBA" id="ARBA00022840"/>
    </source>
</evidence>
<dbReference type="GO" id="GO:0016020">
    <property type="term" value="C:membrane"/>
    <property type="evidence" value="ECO:0007669"/>
    <property type="project" value="TreeGrafter"/>
</dbReference>